<dbReference type="PANTHER" id="PTHR31332">
    <property type="entry name" value="7-HYDROXYMETHYL CHLOROPHYLL A REDUCTASE, CHLOROPLASTIC"/>
    <property type="match status" value="1"/>
</dbReference>
<protein>
    <submittedName>
        <fullName evidence="5">4Fe-4S dicluster domain-containing protein</fullName>
    </submittedName>
</protein>
<keyword evidence="1" id="KW-0479">Metal-binding</keyword>
<evidence type="ECO:0000256" key="1">
    <source>
        <dbReference type="ARBA" id="ARBA00022723"/>
    </source>
</evidence>
<feature type="domain" description="4Fe-4S ferredoxin-type" evidence="4">
    <location>
        <begin position="33"/>
        <end position="62"/>
    </location>
</feature>
<evidence type="ECO:0000256" key="3">
    <source>
        <dbReference type="ARBA" id="ARBA00023014"/>
    </source>
</evidence>
<gene>
    <name evidence="5" type="ORF">GYA55_03885</name>
</gene>
<dbReference type="AlphaFoldDB" id="A0A7X9FQ55"/>
<evidence type="ECO:0000313" key="6">
    <source>
        <dbReference type="Proteomes" id="UP000524246"/>
    </source>
</evidence>
<dbReference type="Gene3D" id="3.30.70.20">
    <property type="match status" value="1"/>
</dbReference>
<feature type="non-terminal residue" evidence="5">
    <location>
        <position position="331"/>
    </location>
</feature>
<dbReference type="GO" id="GO:0051536">
    <property type="term" value="F:iron-sulfur cluster binding"/>
    <property type="evidence" value="ECO:0007669"/>
    <property type="project" value="UniProtKB-KW"/>
</dbReference>
<dbReference type="InterPro" id="IPR017900">
    <property type="entry name" value="4Fe4S_Fe_S_CS"/>
</dbReference>
<dbReference type="PROSITE" id="PS00198">
    <property type="entry name" value="4FE4S_FER_1"/>
    <property type="match status" value="2"/>
</dbReference>
<dbReference type="GO" id="GO:0046872">
    <property type="term" value="F:metal ion binding"/>
    <property type="evidence" value="ECO:0007669"/>
    <property type="project" value="UniProtKB-KW"/>
</dbReference>
<dbReference type="InterPro" id="IPR017896">
    <property type="entry name" value="4Fe4S_Fe-S-bd"/>
</dbReference>
<sequence>MEEFTLRGNSPFRENLEWEQSKNTTQPRALRALSQIIQNGLCHRCGSCVGICPTETLSLDDEGYPKVKALSACTDCDLCVKVCPGDEFNFQKFHEEKFGEKGDPNHTHGHFIESYIAYANFPGLREASTSGGLVTALLLHLMETKQIDGAIVVVSDKDILWKGKPIVARTKEEILASVKSKYAISPTNSVFSEIRAKEGKYAFVGLPCQVHGFIKAAQLDAKLKERIVLTIGLYCHAAVEHEAYKVIWDTLGEKAGRARNFISRVGKHPGAPNVILDDGTFYPVYFGWRKGYRPSSIEVINILYRLYSPARCLTCFDASSEFADISVGDPW</sequence>
<evidence type="ECO:0000313" key="5">
    <source>
        <dbReference type="EMBL" id="NMC62288.1"/>
    </source>
</evidence>
<dbReference type="InterPro" id="IPR045220">
    <property type="entry name" value="FRHB/FDHB/HCAR-like"/>
</dbReference>
<name>A0A7X9FQ55_9DELT</name>
<dbReference type="Pfam" id="PF13237">
    <property type="entry name" value="Fer4_10"/>
    <property type="match status" value="1"/>
</dbReference>
<dbReference type="PROSITE" id="PS51379">
    <property type="entry name" value="4FE4S_FER_2"/>
    <property type="match status" value="2"/>
</dbReference>
<dbReference type="SUPFAM" id="SSF54862">
    <property type="entry name" value="4Fe-4S ferredoxins"/>
    <property type="match status" value="1"/>
</dbReference>
<evidence type="ECO:0000259" key="4">
    <source>
        <dbReference type="PROSITE" id="PS51379"/>
    </source>
</evidence>
<dbReference type="EMBL" id="JAAZON010000153">
    <property type="protein sequence ID" value="NMC62288.1"/>
    <property type="molecule type" value="Genomic_DNA"/>
</dbReference>
<evidence type="ECO:0000256" key="2">
    <source>
        <dbReference type="ARBA" id="ARBA00023004"/>
    </source>
</evidence>
<keyword evidence="2" id="KW-0408">Iron</keyword>
<organism evidence="5 6">
    <name type="scientific">SAR324 cluster bacterium</name>
    <dbReference type="NCBI Taxonomy" id="2024889"/>
    <lineage>
        <taxon>Bacteria</taxon>
        <taxon>Deltaproteobacteria</taxon>
        <taxon>SAR324 cluster</taxon>
    </lineage>
</organism>
<keyword evidence="3" id="KW-0411">Iron-sulfur</keyword>
<comment type="caution">
    <text evidence="5">The sequence shown here is derived from an EMBL/GenBank/DDBJ whole genome shotgun (WGS) entry which is preliminary data.</text>
</comment>
<dbReference type="Pfam" id="PF04432">
    <property type="entry name" value="FrhB_FdhB_C"/>
    <property type="match status" value="1"/>
</dbReference>
<reference evidence="5 6" key="1">
    <citation type="journal article" date="2020" name="Biotechnol. Biofuels">
        <title>New insights from the biogas microbiome by comprehensive genome-resolved metagenomics of nearly 1600 species originating from multiple anaerobic digesters.</title>
        <authorList>
            <person name="Campanaro S."/>
            <person name="Treu L."/>
            <person name="Rodriguez-R L.M."/>
            <person name="Kovalovszki A."/>
            <person name="Ziels R.M."/>
            <person name="Maus I."/>
            <person name="Zhu X."/>
            <person name="Kougias P.G."/>
            <person name="Basile A."/>
            <person name="Luo G."/>
            <person name="Schluter A."/>
            <person name="Konstantinidis K.T."/>
            <person name="Angelidaki I."/>
        </authorList>
    </citation>
    <scope>NUCLEOTIDE SEQUENCE [LARGE SCALE GENOMIC DNA]</scope>
    <source>
        <strain evidence="5">AS27yjCOA_65</strain>
    </source>
</reference>
<proteinExistence type="predicted"/>
<accession>A0A7X9FQ55</accession>
<dbReference type="InterPro" id="IPR007516">
    <property type="entry name" value="Co_F420_Hydgase/DH_bsu_N"/>
</dbReference>
<feature type="domain" description="4Fe-4S ferredoxin-type" evidence="4">
    <location>
        <begin position="63"/>
        <end position="93"/>
    </location>
</feature>
<dbReference type="Pfam" id="PF04422">
    <property type="entry name" value="FrhB_FdhB_N"/>
    <property type="match status" value="1"/>
</dbReference>
<dbReference type="GO" id="GO:0052592">
    <property type="term" value="F:oxidoreductase activity, acting on CH or CH2 groups, with an iron-sulfur protein as acceptor"/>
    <property type="evidence" value="ECO:0007669"/>
    <property type="project" value="TreeGrafter"/>
</dbReference>
<dbReference type="Proteomes" id="UP000524246">
    <property type="component" value="Unassembled WGS sequence"/>
</dbReference>
<dbReference type="PANTHER" id="PTHR31332:SF0">
    <property type="entry name" value="7-HYDROXYMETHYL CHLOROPHYLL A REDUCTASE, CHLOROPLASTIC"/>
    <property type="match status" value="1"/>
</dbReference>
<dbReference type="InterPro" id="IPR007525">
    <property type="entry name" value="FrhB_FdhB_C"/>
</dbReference>